<dbReference type="AlphaFoldDB" id="A0AAF0QHW0"/>
<dbReference type="EMBL" id="CP133615">
    <property type="protein sequence ID" value="WMV24012.1"/>
    <property type="molecule type" value="Genomic_DNA"/>
</dbReference>
<reference evidence="1" key="1">
    <citation type="submission" date="2023-08" db="EMBL/GenBank/DDBJ databases">
        <title>A de novo genome assembly of Solanum verrucosum Schlechtendal, a Mexican diploid species geographically isolated from the other diploid A-genome species in potato relatives.</title>
        <authorList>
            <person name="Hosaka K."/>
        </authorList>
    </citation>
    <scope>NUCLEOTIDE SEQUENCE</scope>
    <source>
        <tissue evidence="1">Young leaves</tissue>
    </source>
</reference>
<evidence type="ECO:0000313" key="1">
    <source>
        <dbReference type="EMBL" id="WMV24012.1"/>
    </source>
</evidence>
<gene>
    <name evidence="1" type="ORF">MTR67_017397</name>
</gene>
<protein>
    <submittedName>
        <fullName evidence="1">Uncharacterized protein</fullName>
    </submittedName>
</protein>
<proteinExistence type="predicted"/>
<dbReference type="Pfam" id="PF03140">
    <property type="entry name" value="DUF247"/>
    <property type="match status" value="1"/>
</dbReference>
<organism evidence="1 2">
    <name type="scientific">Solanum verrucosum</name>
    <dbReference type="NCBI Taxonomy" id="315347"/>
    <lineage>
        <taxon>Eukaryota</taxon>
        <taxon>Viridiplantae</taxon>
        <taxon>Streptophyta</taxon>
        <taxon>Embryophyta</taxon>
        <taxon>Tracheophyta</taxon>
        <taxon>Spermatophyta</taxon>
        <taxon>Magnoliopsida</taxon>
        <taxon>eudicotyledons</taxon>
        <taxon>Gunneridae</taxon>
        <taxon>Pentapetalae</taxon>
        <taxon>asterids</taxon>
        <taxon>lamiids</taxon>
        <taxon>Solanales</taxon>
        <taxon>Solanaceae</taxon>
        <taxon>Solanoideae</taxon>
        <taxon>Solaneae</taxon>
        <taxon>Solanum</taxon>
    </lineage>
</organism>
<name>A0AAF0QHW0_SOLVR</name>
<dbReference type="Proteomes" id="UP001234989">
    <property type="component" value="Chromosome 4"/>
</dbReference>
<keyword evidence="2" id="KW-1185">Reference proteome</keyword>
<accession>A0AAF0QHW0</accession>
<dbReference type="InterPro" id="IPR004158">
    <property type="entry name" value="DUF247_pln"/>
</dbReference>
<sequence length="65" mass="7506">MKSLVISPNDVKELREEKIIFNTLGSDEEVVQVYKGLKIYGADDPLHFKNVKRNIQEHYNSKGKT</sequence>
<evidence type="ECO:0000313" key="2">
    <source>
        <dbReference type="Proteomes" id="UP001234989"/>
    </source>
</evidence>